<organism evidence="2 3">
    <name type="scientific">Trifolium medium</name>
    <dbReference type="NCBI Taxonomy" id="97028"/>
    <lineage>
        <taxon>Eukaryota</taxon>
        <taxon>Viridiplantae</taxon>
        <taxon>Streptophyta</taxon>
        <taxon>Embryophyta</taxon>
        <taxon>Tracheophyta</taxon>
        <taxon>Spermatophyta</taxon>
        <taxon>Magnoliopsida</taxon>
        <taxon>eudicotyledons</taxon>
        <taxon>Gunneridae</taxon>
        <taxon>Pentapetalae</taxon>
        <taxon>rosids</taxon>
        <taxon>fabids</taxon>
        <taxon>Fabales</taxon>
        <taxon>Fabaceae</taxon>
        <taxon>Papilionoideae</taxon>
        <taxon>50 kb inversion clade</taxon>
        <taxon>NPAAA clade</taxon>
        <taxon>Hologalegina</taxon>
        <taxon>IRL clade</taxon>
        <taxon>Trifolieae</taxon>
        <taxon>Trifolium</taxon>
    </lineage>
</organism>
<comment type="caution">
    <text evidence="2">The sequence shown here is derived from an EMBL/GenBank/DDBJ whole genome shotgun (WGS) entry which is preliminary data.</text>
</comment>
<dbReference type="PANTHER" id="PTHR33223:SF10">
    <property type="entry name" value="AMINOTRANSFERASE-LIKE PLANT MOBILE DOMAIN-CONTAINING PROTEIN"/>
    <property type="match status" value="1"/>
</dbReference>
<keyword evidence="3" id="KW-1185">Reference proteome</keyword>
<accession>A0A392R8P8</accession>
<dbReference type="AlphaFoldDB" id="A0A392R8P8"/>
<dbReference type="PANTHER" id="PTHR33223">
    <property type="entry name" value="CCHC-TYPE DOMAIN-CONTAINING PROTEIN"/>
    <property type="match status" value="1"/>
</dbReference>
<dbReference type="EMBL" id="LXQA010200713">
    <property type="protein sequence ID" value="MCI33008.1"/>
    <property type="molecule type" value="Genomic_DNA"/>
</dbReference>
<name>A0A392R8P8_9FABA</name>
<evidence type="ECO:0000313" key="3">
    <source>
        <dbReference type="Proteomes" id="UP000265520"/>
    </source>
</evidence>
<feature type="non-terminal residue" evidence="2">
    <location>
        <position position="129"/>
    </location>
</feature>
<proteinExistence type="predicted"/>
<evidence type="ECO:0000256" key="1">
    <source>
        <dbReference type="SAM" id="MobiDB-lite"/>
    </source>
</evidence>
<protein>
    <recommendedName>
        <fullName evidence="4">Retrotransposon gag domain-containing protein</fullName>
    </recommendedName>
</protein>
<feature type="region of interest" description="Disordered" evidence="1">
    <location>
        <begin position="1"/>
        <end position="22"/>
    </location>
</feature>
<feature type="compositionally biased region" description="Acidic residues" evidence="1">
    <location>
        <begin position="10"/>
        <end position="20"/>
    </location>
</feature>
<evidence type="ECO:0000313" key="2">
    <source>
        <dbReference type="EMBL" id="MCI33008.1"/>
    </source>
</evidence>
<evidence type="ECO:0008006" key="4">
    <source>
        <dbReference type="Google" id="ProtNLM"/>
    </source>
</evidence>
<dbReference type="Proteomes" id="UP000265520">
    <property type="component" value="Unassembled WGS sequence"/>
</dbReference>
<sequence length="129" mass="14710">MANIEQEMQYVEEEEEEDVLESQPLAEELWDTPVPENFKIPSLPSFDGKTDPLEHLMEVGMQMALIGAEEPLKCKLLSGTFKDIALRWYMNLPNHSVTGYTDFHKKLMYQFSGSKHVQVTATALFGISQ</sequence>
<reference evidence="2 3" key="1">
    <citation type="journal article" date="2018" name="Front. Plant Sci.">
        <title>Red Clover (Trifolium pratense) and Zigzag Clover (T. medium) - A Picture of Genomic Similarities and Differences.</title>
        <authorList>
            <person name="Dluhosova J."/>
            <person name="Istvanek J."/>
            <person name="Nedelnik J."/>
            <person name="Repkova J."/>
        </authorList>
    </citation>
    <scope>NUCLEOTIDE SEQUENCE [LARGE SCALE GENOMIC DNA]</scope>
    <source>
        <strain evidence="3">cv. 10/8</strain>
        <tissue evidence="2">Leaf</tissue>
    </source>
</reference>